<protein>
    <recommendedName>
        <fullName evidence="3">UDP-N-acetylglucosamine transferase subunit ALG14</fullName>
    </recommendedName>
</protein>
<evidence type="ECO:0000256" key="3">
    <source>
        <dbReference type="ARBA" id="ARBA00017467"/>
    </source>
</evidence>
<dbReference type="STRING" id="37001.A0A1A9X5B6"/>
<evidence type="ECO:0000313" key="10">
    <source>
        <dbReference type="Proteomes" id="UP000091820"/>
    </source>
</evidence>
<keyword evidence="7 8" id="KW-0472">Membrane</keyword>
<dbReference type="PANTHER" id="PTHR12154:SF4">
    <property type="entry name" value="UDP-N-ACETYLGLUCOSAMINE TRANSFERASE SUBUNIT ALG14 HOMOLOG"/>
    <property type="match status" value="1"/>
</dbReference>
<evidence type="ECO:0000256" key="4">
    <source>
        <dbReference type="ARBA" id="ARBA00022692"/>
    </source>
</evidence>
<dbReference type="VEuPathDB" id="VectorBase:GBRI044762"/>
<feature type="transmembrane region" description="Helical" evidence="8">
    <location>
        <begin position="90"/>
        <end position="108"/>
    </location>
</feature>
<evidence type="ECO:0000256" key="7">
    <source>
        <dbReference type="ARBA" id="ARBA00023136"/>
    </source>
</evidence>
<evidence type="ECO:0000256" key="6">
    <source>
        <dbReference type="ARBA" id="ARBA00022989"/>
    </source>
</evidence>
<keyword evidence="10" id="KW-1185">Reference proteome</keyword>
<evidence type="ECO:0000256" key="8">
    <source>
        <dbReference type="SAM" id="Phobius"/>
    </source>
</evidence>
<dbReference type="Proteomes" id="UP000091820">
    <property type="component" value="Unassembled WGS sequence"/>
</dbReference>
<name>A0A1A9X5B6_9MUSC</name>
<keyword evidence="4 8" id="KW-0812">Transmembrane</keyword>
<evidence type="ECO:0000256" key="2">
    <source>
        <dbReference type="ARBA" id="ARBA00009731"/>
    </source>
</evidence>
<dbReference type="Gene3D" id="3.40.50.2000">
    <property type="entry name" value="Glycogen Phosphorylase B"/>
    <property type="match status" value="1"/>
</dbReference>
<sequence length="196" mass="22737">MYMPAFDPTSKPVYVILGSGGHTSEMMKIIQALFQLSEEPEYYKPQKYLLAATDSTSKIRFKKALESINHHIEADAFIEVPRSREVGQSWLSTIFTTLYAFIWSFWLIFRDQPRLILCNGPGTCVPFCIAAYLWRLVGRLERKTKIIFVESFCRVHTLSLSGKILLHFVDIFIVQWQPLADKYGHRKNVKYFGSIM</sequence>
<feature type="transmembrane region" description="Helical" evidence="8">
    <location>
        <begin position="114"/>
        <end position="134"/>
    </location>
</feature>
<comment type="subcellular location">
    <subcellularLocation>
        <location evidence="1">Endoplasmic reticulum membrane</location>
        <topology evidence="1">Single-pass membrane protein</topology>
    </subcellularLocation>
</comment>
<comment type="similarity">
    <text evidence="2">Belongs to the ALG14 family.</text>
</comment>
<dbReference type="GO" id="GO:0006488">
    <property type="term" value="P:dolichol-linked oligosaccharide biosynthetic process"/>
    <property type="evidence" value="ECO:0007669"/>
    <property type="project" value="InterPro"/>
</dbReference>
<dbReference type="GO" id="GO:0004577">
    <property type="term" value="F:N-acetylglucosaminyldiphosphodolichol N-acetylglucosaminyltransferase activity"/>
    <property type="evidence" value="ECO:0007669"/>
    <property type="project" value="TreeGrafter"/>
</dbReference>
<dbReference type="GO" id="GO:0043541">
    <property type="term" value="C:UDP-N-acetylglucosamine transferase complex"/>
    <property type="evidence" value="ECO:0007669"/>
    <property type="project" value="TreeGrafter"/>
</dbReference>
<keyword evidence="5" id="KW-0256">Endoplasmic reticulum</keyword>
<accession>A0A1A9X5B6</accession>
<dbReference type="Pfam" id="PF08660">
    <property type="entry name" value="Alg14"/>
    <property type="match status" value="1"/>
</dbReference>
<dbReference type="EnsemblMetazoa" id="GBRI044762-RA">
    <property type="protein sequence ID" value="GBRI044762-PA"/>
    <property type="gene ID" value="GBRI044762"/>
</dbReference>
<reference evidence="9" key="2">
    <citation type="submission" date="2020-05" db="UniProtKB">
        <authorList>
            <consortium name="EnsemblMetazoa"/>
        </authorList>
    </citation>
    <scope>IDENTIFICATION</scope>
    <source>
        <strain evidence="9">IAEA</strain>
    </source>
</reference>
<organism evidence="9 10">
    <name type="scientific">Glossina brevipalpis</name>
    <dbReference type="NCBI Taxonomy" id="37001"/>
    <lineage>
        <taxon>Eukaryota</taxon>
        <taxon>Metazoa</taxon>
        <taxon>Ecdysozoa</taxon>
        <taxon>Arthropoda</taxon>
        <taxon>Hexapoda</taxon>
        <taxon>Insecta</taxon>
        <taxon>Pterygota</taxon>
        <taxon>Neoptera</taxon>
        <taxon>Endopterygota</taxon>
        <taxon>Diptera</taxon>
        <taxon>Brachycera</taxon>
        <taxon>Muscomorpha</taxon>
        <taxon>Hippoboscoidea</taxon>
        <taxon>Glossinidae</taxon>
        <taxon>Glossina</taxon>
    </lineage>
</organism>
<reference evidence="10" key="1">
    <citation type="submission" date="2014-03" db="EMBL/GenBank/DDBJ databases">
        <authorList>
            <person name="Aksoy S."/>
            <person name="Warren W."/>
            <person name="Wilson R.K."/>
        </authorList>
    </citation>
    <scope>NUCLEOTIDE SEQUENCE [LARGE SCALE GENOMIC DNA]</scope>
    <source>
        <strain evidence="10">IAEA</strain>
    </source>
</reference>
<evidence type="ECO:0000256" key="1">
    <source>
        <dbReference type="ARBA" id="ARBA00004389"/>
    </source>
</evidence>
<dbReference type="AlphaFoldDB" id="A0A1A9X5B6"/>
<dbReference type="InterPro" id="IPR013969">
    <property type="entry name" value="Oligosacch_biosynth_Alg14"/>
</dbReference>
<evidence type="ECO:0000313" key="9">
    <source>
        <dbReference type="EnsemblMetazoa" id="GBRI044762-PA"/>
    </source>
</evidence>
<dbReference type="PANTHER" id="PTHR12154">
    <property type="entry name" value="GLYCOSYL TRANSFERASE-RELATED"/>
    <property type="match status" value="1"/>
</dbReference>
<proteinExistence type="inferred from homology"/>
<keyword evidence="6 8" id="KW-1133">Transmembrane helix</keyword>
<evidence type="ECO:0000256" key="5">
    <source>
        <dbReference type="ARBA" id="ARBA00022824"/>
    </source>
</evidence>